<name>A0A7W4J4I3_9PROT</name>
<comment type="catalytic activity">
    <reaction evidence="9">
        <text>5,6-dihydrouracil + NAD(+) = uracil + NADH + H(+)</text>
        <dbReference type="Rhea" id="RHEA:20189"/>
        <dbReference type="ChEBI" id="CHEBI:15378"/>
        <dbReference type="ChEBI" id="CHEBI:15901"/>
        <dbReference type="ChEBI" id="CHEBI:17568"/>
        <dbReference type="ChEBI" id="CHEBI:57540"/>
        <dbReference type="ChEBI" id="CHEBI:57945"/>
        <dbReference type="EC" id="1.3.1.1"/>
    </reaction>
</comment>
<dbReference type="PROSITE" id="PS51379">
    <property type="entry name" value="4FE4S_FER_2"/>
    <property type="match status" value="2"/>
</dbReference>
<comment type="catalytic activity">
    <reaction evidence="8">
        <text>5,6-dihydrothymine + NAD(+) = thymine + NADH + H(+)</text>
        <dbReference type="Rhea" id="RHEA:28791"/>
        <dbReference type="ChEBI" id="CHEBI:15378"/>
        <dbReference type="ChEBI" id="CHEBI:17821"/>
        <dbReference type="ChEBI" id="CHEBI:27468"/>
        <dbReference type="ChEBI" id="CHEBI:57540"/>
        <dbReference type="ChEBI" id="CHEBI:57945"/>
        <dbReference type="EC" id="1.3.1.1"/>
    </reaction>
</comment>
<evidence type="ECO:0000256" key="8">
    <source>
        <dbReference type="ARBA" id="ARBA00047685"/>
    </source>
</evidence>
<feature type="domain" description="4Fe-4S ferredoxin-type" evidence="13">
    <location>
        <begin position="336"/>
        <end position="365"/>
    </location>
</feature>
<dbReference type="AlphaFoldDB" id="A0A7W4J4I3"/>
<dbReference type="InterPro" id="IPR005720">
    <property type="entry name" value="Dihydroorotate_DH_cat"/>
</dbReference>
<dbReference type="SUPFAM" id="SSF54862">
    <property type="entry name" value="4Fe-4S ferredoxins"/>
    <property type="match status" value="1"/>
</dbReference>
<evidence type="ECO:0000256" key="7">
    <source>
        <dbReference type="ARBA" id="ARBA00032722"/>
    </source>
</evidence>
<dbReference type="InterPro" id="IPR013785">
    <property type="entry name" value="Aldolase_TIM"/>
</dbReference>
<dbReference type="PANTHER" id="PTHR43073">
    <property type="entry name" value="DIHYDROPYRIMIDINE DEHYDROGENASE [NADP(+)]"/>
    <property type="match status" value="1"/>
</dbReference>
<accession>A0A7W4J4I3</accession>
<dbReference type="GO" id="GO:0005737">
    <property type="term" value="C:cytoplasm"/>
    <property type="evidence" value="ECO:0007669"/>
    <property type="project" value="InterPro"/>
</dbReference>
<evidence type="ECO:0000256" key="5">
    <source>
        <dbReference type="ARBA" id="ARBA00023014"/>
    </source>
</evidence>
<dbReference type="CDD" id="cd02940">
    <property type="entry name" value="DHPD_FMN"/>
    <property type="match status" value="1"/>
</dbReference>
<evidence type="ECO:0000256" key="9">
    <source>
        <dbReference type="ARBA" id="ARBA00048792"/>
    </source>
</evidence>
<dbReference type="Proteomes" id="UP000561066">
    <property type="component" value="Unassembled WGS sequence"/>
</dbReference>
<keyword evidence="5" id="KW-0411">Iron-sulfur</keyword>
<dbReference type="Pfam" id="PF01180">
    <property type="entry name" value="DHO_dh"/>
    <property type="match status" value="1"/>
</dbReference>
<keyword evidence="2" id="KW-0479">Metal-binding</keyword>
<evidence type="ECO:0000259" key="13">
    <source>
        <dbReference type="PROSITE" id="PS51379"/>
    </source>
</evidence>
<evidence type="ECO:0000313" key="15">
    <source>
        <dbReference type="Proteomes" id="UP000561066"/>
    </source>
</evidence>
<evidence type="ECO:0000256" key="4">
    <source>
        <dbReference type="ARBA" id="ARBA00023004"/>
    </source>
</evidence>
<comment type="caution">
    <text evidence="14">The sequence shown here is derived from an EMBL/GenBank/DDBJ whole genome shotgun (WGS) entry which is preliminary data.</text>
</comment>
<dbReference type="RefSeq" id="WP_182940441.1">
    <property type="nucleotide sequence ID" value="NZ_JABEQH010000001.1"/>
</dbReference>
<dbReference type="GO" id="GO:0046872">
    <property type="term" value="F:metal ion binding"/>
    <property type="evidence" value="ECO:0007669"/>
    <property type="project" value="UniProtKB-KW"/>
</dbReference>
<keyword evidence="3 14" id="KW-0560">Oxidoreductase</keyword>
<dbReference type="Pfam" id="PF14697">
    <property type="entry name" value="Fer4_21"/>
    <property type="match status" value="1"/>
</dbReference>
<dbReference type="FunFam" id="3.20.20.70:FF:000027">
    <property type="entry name" value="Dihydropyrimidine dehydrogenase [NADP(+)]"/>
    <property type="match status" value="1"/>
</dbReference>
<dbReference type="PROSITE" id="PS00198">
    <property type="entry name" value="4FE4S_FER_1"/>
    <property type="match status" value="1"/>
</dbReference>
<evidence type="ECO:0000256" key="10">
    <source>
        <dbReference type="ARBA" id="ARBA00049578"/>
    </source>
</evidence>
<keyword evidence="4" id="KW-0408">Iron</keyword>
<dbReference type="GO" id="GO:0004159">
    <property type="term" value="F:dihydropyrimidine dehydrogenase (NAD+) activity"/>
    <property type="evidence" value="ECO:0007669"/>
    <property type="project" value="UniProtKB-EC"/>
</dbReference>
<dbReference type="SUPFAM" id="SSF51395">
    <property type="entry name" value="FMN-linked oxidoreductases"/>
    <property type="match status" value="1"/>
</dbReference>
<organism evidence="14 15">
    <name type="scientific">Gluconacetobacter johannae</name>
    <dbReference type="NCBI Taxonomy" id="112140"/>
    <lineage>
        <taxon>Bacteria</taxon>
        <taxon>Pseudomonadati</taxon>
        <taxon>Pseudomonadota</taxon>
        <taxon>Alphaproteobacteria</taxon>
        <taxon>Acetobacterales</taxon>
        <taxon>Acetobacteraceae</taxon>
        <taxon>Gluconacetobacter</taxon>
    </lineage>
</organism>
<dbReference type="InterPro" id="IPR017896">
    <property type="entry name" value="4Fe4S_Fe-S-bd"/>
</dbReference>
<dbReference type="GO" id="GO:0051536">
    <property type="term" value="F:iron-sulfur cluster binding"/>
    <property type="evidence" value="ECO:0007669"/>
    <property type="project" value="UniProtKB-KW"/>
</dbReference>
<protein>
    <recommendedName>
        <fullName evidence="12">dihydrouracil dehydrogenase (NAD(+))</fullName>
        <ecNumber evidence="12">1.3.1.1</ecNumber>
    </recommendedName>
    <alternativeName>
        <fullName evidence="7">Dihydrothymine dehydrogenase</fullName>
    </alternativeName>
    <alternativeName>
        <fullName evidence="6">Dihydrouracil dehydrogenase</fullName>
    </alternativeName>
</protein>
<reference evidence="14 15" key="1">
    <citation type="submission" date="2020-04" db="EMBL/GenBank/DDBJ databases">
        <title>Description of novel Gluconacetobacter.</title>
        <authorList>
            <person name="Sombolestani A."/>
        </authorList>
    </citation>
    <scope>NUCLEOTIDE SEQUENCE [LARGE SCALE GENOMIC DNA]</scope>
    <source>
        <strain evidence="14 15">LMG 21312</strain>
    </source>
</reference>
<gene>
    <name evidence="14" type="primary">preA</name>
    <name evidence="14" type="ORF">HLH21_01485</name>
</gene>
<evidence type="ECO:0000313" key="14">
    <source>
        <dbReference type="EMBL" id="MBB2174595.1"/>
    </source>
</evidence>
<sequence>MADLRTTLAGIRSPNPFWLASAPPTDKEYNVRRAFEAGWGGVVWKTLGEDPPVVNVSSRYGAVSYNGTRMAGLNNIELISDRPLATNLAEIRSVKRDYPDRAVVVSLMVPCREESWKAILPLVEDTGADGIELNFGCPHGMSERNMGSAVGQVPEYVEMVTRWCKQYTRMPVIVKLTPNITNILVPARAARRGGADAVSLINTIQSIVGVDLDAMAPMPVVGGLGTHGGYCGPAVKPIALRMLGDVARDPEMAGLPISGIGGISSWRDAAEFLAMGATGLQVCTAAMHYGFKIVEDMIDGLSNWMDEKGYASLDALRGQALPRYVQWNQLNLKFKTIASIDQDACIKCGLCHIACEDTSHQAIAKIRAGDERRYEVIDEECVGCNLCAHVCPVDDCITMTPQPVDGMQTWTEHPNNPMRGQAANAG</sequence>
<dbReference type="PANTHER" id="PTHR43073:SF2">
    <property type="entry name" value="DIHYDROPYRIMIDINE DEHYDROGENASE [NADP(+)]"/>
    <property type="match status" value="1"/>
</dbReference>
<evidence type="ECO:0000256" key="1">
    <source>
        <dbReference type="ARBA" id="ARBA00010804"/>
    </source>
</evidence>
<dbReference type="Gene3D" id="3.20.20.70">
    <property type="entry name" value="Aldolase class I"/>
    <property type="match status" value="1"/>
</dbReference>
<comment type="function">
    <text evidence="10">Involved in pyrimidine base degradation. Catalyzes physiologically the reduction of uracil to 5,6-dihydrouracil (DHU) by using NADH as a specific cosubstrate. It also catalyzes the reverse reaction and the reduction of thymine to 5,6-dihydrothymine (DHT).</text>
</comment>
<evidence type="ECO:0000256" key="12">
    <source>
        <dbReference type="ARBA" id="ARBA00049728"/>
    </source>
</evidence>
<dbReference type="EC" id="1.3.1.1" evidence="12"/>
<feature type="domain" description="4Fe-4S ferredoxin-type" evidence="13">
    <location>
        <begin position="372"/>
        <end position="402"/>
    </location>
</feature>
<evidence type="ECO:0000256" key="11">
    <source>
        <dbReference type="ARBA" id="ARBA00049714"/>
    </source>
</evidence>
<comment type="similarity">
    <text evidence="1">Belongs to the dihydropyrimidine dehydrogenase family.</text>
</comment>
<dbReference type="Gene3D" id="3.30.70.20">
    <property type="match status" value="1"/>
</dbReference>
<dbReference type="EMBL" id="JABEQH010000001">
    <property type="protein sequence ID" value="MBB2174595.1"/>
    <property type="molecule type" value="Genomic_DNA"/>
</dbReference>
<proteinExistence type="inferred from homology"/>
<dbReference type="InterPro" id="IPR017900">
    <property type="entry name" value="4Fe4S_Fe_S_CS"/>
</dbReference>
<evidence type="ECO:0000256" key="2">
    <source>
        <dbReference type="ARBA" id="ARBA00022723"/>
    </source>
</evidence>
<keyword evidence="15" id="KW-1185">Reference proteome</keyword>
<evidence type="ECO:0000256" key="6">
    <source>
        <dbReference type="ARBA" id="ARBA00030119"/>
    </source>
</evidence>
<dbReference type="NCBIfam" id="NF006183">
    <property type="entry name" value="PRK08318.1"/>
    <property type="match status" value="1"/>
</dbReference>
<comment type="subunit">
    <text evidence="11">Heterotetramer of 2 PreA and 2 PreT subunits.</text>
</comment>
<evidence type="ECO:0000256" key="3">
    <source>
        <dbReference type="ARBA" id="ARBA00023002"/>
    </source>
</evidence>